<keyword evidence="11" id="KW-1185">Reference proteome</keyword>
<organism evidence="10 11">
    <name type="scientific">Clostridium fallax</name>
    <dbReference type="NCBI Taxonomy" id="1533"/>
    <lineage>
        <taxon>Bacteria</taxon>
        <taxon>Bacillati</taxon>
        <taxon>Bacillota</taxon>
        <taxon>Clostridia</taxon>
        <taxon>Eubacteriales</taxon>
        <taxon>Clostridiaceae</taxon>
        <taxon>Clostridium</taxon>
    </lineage>
</organism>
<dbReference type="GO" id="GO:0005886">
    <property type="term" value="C:plasma membrane"/>
    <property type="evidence" value="ECO:0007669"/>
    <property type="project" value="TreeGrafter"/>
</dbReference>
<feature type="transmembrane region" description="Helical" evidence="9">
    <location>
        <begin position="96"/>
        <end position="114"/>
    </location>
</feature>
<dbReference type="InterPro" id="IPR004338">
    <property type="entry name" value="NqrB/RnfD"/>
</dbReference>
<evidence type="ECO:0000256" key="3">
    <source>
        <dbReference type="ARBA" id="ARBA00022630"/>
    </source>
</evidence>
<keyword evidence="7 9" id="KW-1133">Transmembrane helix</keyword>
<sequence>MTEKLLKVSPAPHFKFSEKINTLMLDVIIALLPAAGAGIYFYGMDAVKIMATAIICSVGSEFLWNLLLKKKQTIGDLSAVVTGLVLSLILPTYVPLWIPAIGAIFAIIVVKQFFGGLGQNFMNPSAAAKVFLIAAWAGVMAKPVVDTVASASKSAAKVTPTLWEIFVGQAQGNIGETSMLALVIGGVYLLCRRTISLRIPVSFLATTTIMSYVITRKGFFMGDPIDGLLVGAIVLAAIFMATDYASSPMTPVGQIIFGIGCGIFTMVFKVYGYNPDGPFYAIILMNLFAPLIEYFTTPKRKEV</sequence>
<accession>A0A1M4YZ88</accession>
<dbReference type="AlphaFoldDB" id="A0A1M4YZ88"/>
<keyword evidence="8 9" id="KW-0472">Membrane</keyword>
<keyword evidence="1" id="KW-0813">Transport</keyword>
<proteinExistence type="predicted"/>
<evidence type="ECO:0000256" key="2">
    <source>
        <dbReference type="ARBA" id="ARBA00022553"/>
    </source>
</evidence>
<evidence type="ECO:0000313" key="11">
    <source>
        <dbReference type="Proteomes" id="UP000184035"/>
    </source>
</evidence>
<reference evidence="10 11" key="1">
    <citation type="submission" date="2016-11" db="EMBL/GenBank/DDBJ databases">
        <authorList>
            <person name="Jaros S."/>
            <person name="Januszkiewicz K."/>
            <person name="Wedrychowicz H."/>
        </authorList>
    </citation>
    <scope>NUCLEOTIDE SEQUENCE [LARGE SCALE GENOMIC DNA]</scope>
    <source>
        <strain evidence="10 11">DSM 2631</strain>
    </source>
</reference>
<evidence type="ECO:0000256" key="9">
    <source>
        <dbReference type="SAM" id="Phobius"/>
    </source>
</evidence>
<dbReference type="GO" id="GO:0055085">
    <property type="term" value="P:transmembrane transport"/>
    <property type="evidence" value="ECO:0007669"/>
    <property type="project" value="InterPro"/>
</dbReference>
<dbReference type="Pfam" id="PF03116">
    <property type="entry name" value="NQR2_RnfD_RnfE"/>
    <property type="match status" value="1"/>
</dbReference>
<feature type="transmembrane region" description="Helical" evidence="9">
    <location>
        <begin position="277"/>
        <end position="296"/>
    </location>
</feature>
<feature type="transmembrane region" description="Helical" evidence="9">
    <location>
        <begin position="20"/>
        <end position="43"/>
    </location>
</feature>
<keyword evidence="3" id="KW-0285">Flavoprotein</keyword>
<gene>
    <name evidence="10" type="ORF">SAMN05443638_13417</name>
</gene>
<keyword evidence="5 9" id="KW-0812">Transmembrane</keyword>
<keyword evidence="4" id="KW-0288">FMN</keyword>
<keyword evidence="2" id="KW-0597">Phosphoprotein</keyword>
<dbReference type="PANTHER" id="PTHR30578">
    <property type="entry name" value="ELECTRON TRANSPORT COMPLEX PROTEIN RNFD"/>
    <property type="match status" value="1"/>
</dbReference>
<feature type="transmembrane region" description="Helical" evidence="9">
    <location>
        <begin position="252"/>
        <end position="271"/>
    </location>
</feature>
<dbReference type="EMBL" id="FQVM01000034">
    <property type="protein sequence ID" value="SHF11121.1"/>
    <property type="molecule type" value="Genomic_DNA"/>
</dbReference>
<feature type="transmembrane region" description="Helical" evidence="9">
    <location>
        <begin position="126"/>
        <end position="145"/>
    </location>
</feature>
<feature type="transmembrane region" description="Helical" evidence="9">
    <location>
        <begin position="49"/>
        <end position="67"/>
    </location>
</feature>
<dbReference type="PANTHER" id="PTHR30578:SF0">
    <property type="entry name" value="ION-TRANSLOCATING OXIDOREDUCTASE COMPLEX SUBUNIT D"/>
    <property type="match status" value="1"/>
</dbReference>
<evidence type="ECO:0000313" key="10">
    <source>
        <dbReference type="EMBL" id="SHF11121.1"/>
    </source>
</evidence>
<keyword evidence="6" id="KW-1278">Translocase</keyword>
<evidence type="ECO:0000256" key="4">
    <source>
        <dbReference type="ARBA" id="ARBA00022643"/>
    </source>
</evidence>
<dbReference type="OrthoDB" id="9776359at2"/>
<evidence type="ECO:0000256" key="6">
    <source>
        <dbReference type="ARBA" id="ARBA00022967"/>
    </source>
</evidence>
<protein>
    <submittedName>
        <fullName evidence="10">Electron transport complex protein RnfD</fullName>
    </submittedName>
</protein>
<evidence type="ECO:0000256" key="1">
    <source>
        <dbReference type="ARBA" id="ARBA00022448"/>
    </source>
</evidence>
<name>A0A1M4YZ88_9CLOT</name>
<feature type="transmembrane region" description="Helical" evidence="9">
    <location>
        <begin position="227"/>
        <end position="245"/>
    </location>
</feature>
<dbReference type="Proteomes" id="UP000184035">
    <property type="component" value="Unassembled WGS sequence"/>
</dbReference>
<evidence type="ECO:0000256" key="7">
    <source>
        <dbReference type="ARBA" id="ARBA00022989"/>
    </source>
</evidence>
<feature type="transmembrane region" description="Helical" evidence="9">
    <location>
        <begin position="165"/>
        <end position="190"/>
    </location>
</feature>
<evidence type="ECO:0000256" key="5">
    <source>
        <dbReference type="ARBA" id="ARBA00022692"/>
    </source>
</evidence>
<dbReference type="STRING" id="1533.SAMN05443638_13417"/>
<evidence type="ECO:0000256" key="8">
    <source>
        <dbReference type="ARBA" id="ARBA00023136"/>
    </source>
</evidence>
<dbReference type="RefSeq" id="WP_072897545.1">
    <property type="nucleotide sequence ID" value="NZ_FQVM01000034.1"/>
</dbReference>